<evidence type="ECO:0000256" key="6">
    <source>
        <dbReference type="ARBA" id="ARBA00022918"/>
    </source>
</evidence>
<evidence type="ECO:0000259" key="7">
    <source>
        <dbReference type="Pfam" id="PF17917"/>
    </source>
</evidence>
<evidence type="ECO:0000313" key="8">
    <source>
        <dbReference type="EMBL" id="KAK9722940.1"/>
    </source>
</evidence>
<keyword evidence="1" id="KW-0808">Transferase</keyword>
<dbReference type="InterPro" id="IPR041373">
    <property type="entry name" value="RT_RNaseH"/>
</dbReference>
<organism evidence="8 9">
    <name type="scientific">Popillia japonica</name>
    <name type="common">Japanese beetle</name>
    <dbReference type="NCBI Taxonomy" id="7064"/>
    <lineage>
        <taxon>Eukaryota</taxon>
        <taxon>Metazoa</taxon>
        <taxon>Ecdysozoa</taxon>
        <taxon>Arthropoda</taxon>
        <taxon>Hexapoda</taxon>
        <taxon>Insecta</taxon>
        <taxon>Pterygota</taxon>
        <taxon>Neoptera</taxon>
        <taxon>Endopterygota</taxon>
        <taxon>Coleoptera</taxon>
        <taxon>Polyphaga</taxon>
        <taxon>Scarabaeiformia</taxon>
        <taxon>Scarabaeidae</taxon>
        <taxon>Rutelinae</taxon>
        <taxon>Popillia</taxon>
    </lineage>
</organism>
<evidence type="ECO:0000256" key="3">
    <source>
        <dbReference type="ARBA" id="ARBA00022722"/>
    </source>
</evidence>
<name>A0AAW1KRB0_POPJA</name>
<dbReference type="InterPro" id="IPR050951">
    <property type="entry name" value="Retrovirus_Pol_polyprotein"/>
</dbReference>
<dbReference type="SUPFAM" id="SSF56672">
    <property type="entry name" value="DNA/RNA polymerases"/>
    <property type="match status" value="1"/>
</dbReference>
<comment type="caution">
    <text evidence="8">The sequence shown here is derived from an EMBL/GenBank/DDBJ whole genome shotgun (WGS) entry which is preliminary data.</text>
</comment>
<dbReference type="EMBL" id="JASPKY010000183">
    <property type="protein sequence ID" value="KAK9722940.1"/>
    <property type="molecule type" value="Genomic_DNA"/>
</dbReference>
<reference evidence="8 9" key="1">
    <citation type="journal article" date="2024" name="BMC Genomics">
        <title>De novo assembly and annotation of Popillia japonica's genome with initial clues to its potential as an invasive pest.</title>
        <authorList>
            <person name="Cucini C."/>
            <person name="Boschi S."/>
            <person name="Funari R."/>
            <person name="Cardaioli E."/>
            <person name="Iannotti N."/>
            <person name="Marturano G."/>
            <person name="Paoli F."/>
            <person name="Bruttini M."/>
            <person name="Carapelli A."/>
            <person name="Frati F."/>
            <person name="Nardi F."/>
        </authorList>
    </citation>
    <scope>NUCLEOTIDE SEQUENCE [LARGE SCALE GENOMIC DNA]</scope>
    <source>
        <strain evidence="8">DMR45628</strain>
    </source>
</reference>
<sequence>MDKPTHLYVDAGPEGLGAILAQKSNVIAYASRMLSDAEQRYSQIEKETFSMLLGNPTFSHVLYSDHLPLVKILENTRIAPNARTEMLLLTIQLYKFCVKHQNGKSNPSDYISRHPIGQGEHNSKVEQYMKFKKQQRMIQPIANYTPKAMTTDEVQEATKNDPTFTRVQESQKRNNCDWKHPELTAFSKIRHELTVKDDIVFRGRNNCDWKHPELTAFSKIRHELTVKDDIVFRGIRIVGTTTVTPKASY</sequence>
<evidence type="ECO:0000256" key="2">
    <source>
        <dbReference type="ARBA" id="ARBA00022695"/>
    </source>
</evidence>
<dbReference type="AlphaFoldDB" id="A0AAW1KRB0"/>
<keyword evidence="9" id="KW-1185">Reference proteome</keyword>
<dbReference type="Pfam" id="PF17917">
    <property type="entry name" value="RT_RNaseH"/>
    <property type="match status" value="1"/>
</dbReference>
<gene>
    <name evidence="8" type="ORF">QE152_g19421</name>
</gene>
<dbReference type="PANTHER" id="PTHR37984">
    <property type="entry name" value="PROTEIN CBG26694"/>
    <property type="match status" value="1"/>
</dbReference>
<dbReference type="Proteomes" id="UP001458880">
    <property type="component" value="Unassembled WGS sequence"/>
</dbReference>
<keyword evidence="2" id="KW-0548">Nucleotidyltransferase</keyword>
<evidence type="ECO:0000256" key="5">
    <source>
        <dbReference type="ARBA" id="ARBA00022801"/>
    </source>
</evidence>
<protein>
    <submittedName>
        <fullName evidence="8">RNase H-like domain found in reverse transcriptase</fullName>
    </submittedName>
</protein>
<proteinExistence type="predicted"/>
<dbReference type="GO" id="GO:0016787">
    <property type="term" value="F:hydrolase activity"/>
    <property type="evidence" value="ECO:0007669"/>
    <property type="project" value="UniProtKB-KW"/>
</dbReference>
<evidence type="ECO:0000313" key="9">
    <source>
        <dbReference type="Proteomes" id="UP001458880"/>
    </source>
</evidence>
<keyword evidence="3" id="KW-0540">Nuclease</keyword>
<dbReference type="GO" id="GO:0004519">
    <property type="term" value="F:endonuclease activity"/>
    <property type="evidence" value="ECO:0007669"/>
    <property type="project" value="UniProtKB-KW"/>
</dbReference>
<accession>A0AAW1KRB0</accession>
<feature type="domain" description="Reverse transcriptase RNase H-like" evidence="7">
    <location>
        <begin position="2"/>
        <end position="69"/>
    </location>
</feature>
<keyword evidence="4" id="KW-0255">Endonuclease</keyword>
<dbReference type="InterPro" id="IPR043502">
    <property type="entry name" value="DNA/RNA_pol_sf"/>
</dbReference>
<keyword evidence="6 8" id="KW-0695">RNA-directed DNA polymerase</keyword>
<evidence type="ECO:0000256" key="4">
    <source>
        <dbReference type="ARBA" id="ARBA00022759"/>
    </source>
</evidence>
<keyword evidence="5" id="KW-0378">Hydrolase</keyword>
<dbReference type="PANTHER" id="PTHR37984:SF5">
    <property type="entry name" value="PROTEIN NYNRIN-LIKE"/>
    <property type="match status" value="1"/>
</dbReference>
<dbReference type="GO" id="GO:0003964">
    <property type="term" value="F:RNA-directed DNA polymerase activity"/>
    <property type="evidence" value="ECO:0007669"/>
    <property type="project" value="UniProtKB-KW"/>
</dbReference>
<evidence type="ECO:0000256" key="1">
    <source>
        <dbReference type="ARBA" id="ARBA00022679"/>
    </source>
</evidence>